<evidence type="ECO:0000313" key="3">
    <source>
        <dbReference type="EMBL" id="RSK08651.1"/>
    </source>
</evidence>
<accession>A0A3R9K6R9</accession>
<dbReference type="AlphaFoldDB" id="A0A3R9K6R9"/>
<keyword evidence="1" id="KW-1133">Transmembrane helix</keyword>
<evidence type="ECO:0000313" key="4">
    <source>
        <dbReference type="Proteomes" id="UP000279863"/>
    </source>
</evidence>
<evidence type="ECO:0000313" key="2">
    <source>
        <dbReference type="EMBL" id="RSJ67143.1"/>
    </source>
</evidence>
<dbReference type="EMBL" id="RJPJ01000006">
    <property type="protein sequence ID" value="RSJ67143.1"/>
    <property type="molecule type" value="Genomic_DNA"/>
</dbReference>
<keyword evidence="1" id="KW-0812">Transmembrane</keyword>
<organism evidence="2 5">
    <name type="scientific">Streptococcus oralis</name>
    <dbReference type="NCBI Taxonomy" id="1303"/>
    <lineage>
        <taxon>Bacteria</taxon>
        <taxon>Bacillati</taxon>
        <taxon>Bacillota</taxon>
        <taxon>Bacilli</taxon>
        <taxon>Lactobacillales</taxon>
        <taxon>Streptococcaceae</taxon>
        <taxon>Streptococcus</taxon>
    </lineage>
</organism>
<keyword evidence="1" id="KW-0472">Membrane</keyword>
<comment type="caution">
    <text evidence="2">The sequence shown here is derived from an EMBL/GenBank/DDBJ whole genome shotgun (WGS) entry which is preliminary data.</text>
</comment>
<sequence length="32" mass="3623">MRKLTGRVKRHIVAGRFCIIGLGYGVGIFCWD</sequence>
<gene>
    <name evidence="2" type="ORF">D8802_05485</name>
    <name evidence="3" type="ORF">D8804_06055</name>
</gene>
<evidence type="ECO:0000256" key="1">
    <source>
        <dbReference type="SAM" id="Phobius"/>
    </source>
</evidence>
<dbReference type="EMBL" id="RJVZ01000009">
    <property type="protein sequence ID" value="RSK08651.1"/>
    <property type="molecule type" value="Genomic_DNA"/>
</dbReference>
<dbReference type="Proteomes" id="UP000280182">
    <property type="component" value="Unassembled WGS sequence"/>
</dbReference>
<reference evidence="4 5" key="1">
    <citation type="submission" date="2018-11" db="EMBL/GenBank/DDBJ databases">
        <title>Species Designations Belie Phenotypic and Genotypic Heterogeneity in Oral Streptococci.</title>
        <authorList>
            <person name="Velsko I."/>
        </authorList>
    </citation>
    <scope>NUCLEOTIDE SEQUENCE [LARGE SCALE GENOMIC DNA]</scope>
    <source>
        <strain evidence="3 4">BCA1</strain>
        <strain evidence="2 5">BCC12</strain>
    </source>
</reference>
<proteinExistence type="predicted"/>
<evidence type="ECO:0000313" key="5">
    <source>
        <dbReference type="Proteomes" id="UP000280182"/>
    </source>
</evidence>
<feature type="transmembrane region" description="Helical" evidence="1">
    <location>
        <begin position="12"/>
        <end position="31"/>
    </location>
</feature>
<name>A0A3R9K6R9_STROR</name>
<protein>
    <submittedName>
        <fullName evidence="2">Uncharacterized protein</fullName>
    </submittedName>
</protein>
<dbReference type="Proteomes" id="UP000279863">
    <property type="component" value="Unassembled WGS sequence"/>
</dbReference>